<gene>
    <name evidence="4" type="ORF">DM298_09275</name>
</gene>
<evidence type="ECO:0000313" key="4">
    <source>
        <dbReference type="EMBL" id="QDD71016.1"/>
    </source>
</evidence>
<dbReference type="InterPro" id="IPR001173">
    <property type="entry name" value="Glyco_trans_2-like"/>
</dbReference>
<dbReference type="InterPro" id="IPR029044">
    <property type="entry name" value="Nucleotide-diphossugar_trans"/>
</dbReference>
<proteinExistence type="predicted"/>
<keyword evidence="2 4" id="KW-0808">Transferase</keyword>
<dbReference type="CDD" id="cd00761">
    <property type="entry name" value="Glyco_tranf_GTA_type"/>
    <property type="match status" value="1"/>
</dbReference>
<name>A0A5B8EGX3_LACAM</name>
<dbReference type="SUPFAM" id="SSF53448">
    <property type="entry name" value="Nucleotide-diphospho-sugar transferases"/>
    <property type="match status" value="1"/>
</dbReference>
<dbReference type="AlphaFoldDB" id="A0A5B8EGX3"/>
<reference evidence="4 5" key="1">
    <citation type="submission" date="2018-06" db="EMBL/GenBank/DDBJ databases">
        <title>Complete genome sequnece of Lactobacillus amylovorus PMRA3.</title>
        <authorList>
            <person name="Nam Y.-D."/>
            <person name="Chung W.-H."/>
            <person name="Park Y.S."/>
            <person name="Kang J."/>
        </authorList>
    </citation>
    <scope>NUCLEOTIDE SEQUENCE [LARGE SCALE GENOMIC DNA]</scope>
    <source>
        <strain evidence="4 5">PMRA3</strain>
    </source>
</reference>
<dbReference type="PANTHER" id="PTHR22916">
    <property type="entry name" value="GLYCOSYLTRANSFERASE"/>
    <property type="match status" value="1"/>
</dbReference>
<evidence type="ECO:0000259" key="3">
    <source>
        <dbReference type="Pfam" id="PF00535"/>
    </source>
</evidence>
<dbReference type="RefSeq" id="WP_139962498.1">
    <property type="nucleotide sequence ID" value="NZ_CP029754.1"/>
</dbReference>
<protein>
    <submittedName>
        <fullName evidence="4">Glycosyl transferase</fullName>
    </submittedName>
</protein>
<accession>A0A5B8EGX3</accession>
<evidence type="ECO:0000313" key="5">
    <source>
        <dbReference type="Proteomes" id="UP000312326"/>
    </source>
</evidence>
<dbReference type="Pfam" id="PF00535">
    <property type="entry name" value="Glycos_transf_2"/>
    <property type="match status" value="1"/>
</dbReference>
<dbReference type="Proteomes" id="UP000312326">
    <property type="component" value="Chromosome"/>
</dbReference>
<dbReference type="Gene3D" id="3.90.550.10">
    <property type="entry name" value="Spore Coat Polysaccharide Biosynthesis Protein SpsA, Chain A"/>
    <property type="match status" value="1"/>
</dbReference>
<dbReference type="PANTHER" id="PTHR22916:SF51">
    <property type="entry name" value="GLYCOSYLTRANSFERASE EPSH-RELATED"/>
    <property type="match status" value="1"/>
</dbReference>
<sequence>MVNGDKPIISVIVPVYNVEKWLPRCLDSILNQTFIDFEVVLVNDGSLDNSLQICKEYEKKDNRIKVFTKENGGLSDARNYGIRHSQGKYLIFIDSDDFIDKEYVEKLYNAILKNNAQIAMCGYYMTDEAGNKLNVTLSSRELNIPNNKKVISGRELLKYSYKKNGFANEGVWTKIYLAELFDPLFFKKDRLFEDAWIAPYIFYDIKKVALVHIPLYNYVQRNGSIANSGWNSKKFKDKNDYHIDRLKFYKNKDDKKLYKLAVGDYIDWIWFTVRSYNLSSQEIKYLQKQIRKISRLPHYFKFKRSIQEIICNINIYLIARK</sequence>
<dbReference type="EMBL" id="CP029754">
    <property type="protein sequence ID" value="QDD71016.1"/>
    <property type="molecule type" value="Genomic_DNA"/>
</dbReference>
<organism evidence="4 5">
    <name type="scientific">Lactobacillus amylovorus</name>
    <dbReference type="NCBI Taxonomy" id="1604"/>
    <lineage>
        <taxon>Bacteria</taxon>
        <taxon>Bacillati</taxon>
        <taxon>Bacillota</taxon>
        <taxon>Bacilli</taxon>
        <taxon>Lactobacillales</taxon>
        <taxon>Lactobacillaceae</taxon>
        <taxon>Lactobacillus</taxon>
    </lineage>
</organism>
<dbReference type="GO" id="GO:0016757">
    <property type="term" value="F:glycosyltransferase activity"/>
    <property type="evidence" value="ECO:0007669"/>
    <property type="project" value="UniProtKB-KW"/>
</dbReference>
<feature type="domain" description="Glycosyltransferase 2-like" evidence="3">
    <location>
        <begin position="10"/>
        <end position="138"/>
    </location>
</feature>
<evidence type="ECO:0000256" key="1">
    <source>
        <dbReference type="ARBA" id="ARBA00022676"/>
    </source>
</evidence>
<keyword evidence="1" id="KW-0328">Glycosyltransferase</keyword>
<evidence type="ECO:0000256" key="2">
    <source>
        <dbReference type="ARBA" id="ARBA00022679"/>
    </source>
</evidence>